<dbReference type="InterPro" id="IPR016024">
    <property type="entry name" value="ARM-type_fold"/>
</dbReference>
<keyword evidence="3" id="KW-0158">Chromosome</keyword>
<keyword evidence="4" id="KW-0132">Cell division</keyword>
<dbReference type="AlphaFoldDB" id="A0A5N5QSL7"/>
<dbReference type="InterPro" id="IPR011989">
    <property type="entry name" value="ARM-like"/>
</dbReference>
<accession>A0A5N5QSL7</accession>
<protein>
    <submittedName>
        <fullName evidence="10">Condensin complex subunit 3</fullName>
    </submittedName>
</protein>
<evidence type="ECO:0000313" key="10">
    <source>
        <dbReference type="EMBL" id="KAB5594684.1"/>
    </source>
</evidence>
<evidence type="ECO:0000256" key="1">
    <source>
        <dbReference type="ARBA" id="ARBA00004286"/>
    </source>
</evidence>
<keyword evidence="6" id="KW-0226">DNA condensation</keyword>
<dbReference type="GO" id="GO:0000796">
    <property type="term" value="C:condensin complex"/>
    <property type="evidence" value="ECO:0007669"/>
    <property type="project" value="InterPro"/>
</dbReference>
<keyword evidence="11" id="KW-1185">Reference proteome</keyword>
<dbReference type="Gene3D" id="1.25.10.10">
    <property type="entry name" value="Leucine-rich Repeat Variant"/>
    <property type="match status" value="2"/>
</dbReference>
<dbReference type="Proteomes" id="UP000383932">
    <property type="component" value="Unassembled WGS sequence"/>
</dbReference>
<evidence type="ECO:0000256" key="2">
    <source>
        <dbReference type="ARBA" id="ARBA00006533"/>
    </source>
</evidence>
<keyword evidence="5" id="KW-0498">Mitosis</keyword>
<feature type="compositionally biased region" description="Basic and acidic residues" evidence="8">
    <location>
        <begin position="543"/>
        <end position="556"/>
    </location>
</feature>
<comment type="similarity">
    <text evidence="2">Belongs to the CND3 (condensin subunit 3) family.</text>
</comment>
<evidence type="ECO:0000256" key="3">
    <source>
        <dbReference type="ARBA" id="ARBA00022454"/>
    </source>
</evidence>
<organism evidence="10 11">
    <name type="scientific">Ceratobasidium theobromae</name>
    <dbReference type="NCBI Taxonomy" id="1582974"/>
    <lineage>
        <taxon>Eukaryota</taxon>
        <taxon>Fungi</taxon>
        <taxon>Dikarya</taxon>
        <taxon>Basidiomycota</taxon>
        <taxon>Agaricomycotina</taxon>
        <taxon>Agaricomycetes</taxon>
        <taxon>Cantharellales</taxon>
        <taxon>Ceratobasidiaceae</taxon>
        <taxon>Ceratobasidium</taxon>
    </lineage>
</organism>
<evidence type="ECO:0000313" key="11">
    <source>
        <dbReference type="Proteomes" id="UP000383932"/>
    </source>
</evidence>
<dbReference type="GO" id="GO:0051301">
    <property type="term" value="P:cell division"/>
    <property type="evidence" value="ECO:0007669"/>
    <property type="project" value="UniProtKB-KW"/>
</dbReference>
<feature type="region of interest" description="Disordered" evidence="8">
    <location>
        <begin position="543"/>
        <end position="566"/>
    </location>
</feature>
<feature type="region of interest" description="Disordered" evidence="8">
    <location>
        <begin position="934"/>
        <end position="1007"/>
    </location>
</feature>
<comment type="subcellular location">
    <subcellularLocation>
        <location evidence="1">Chromosome</location>
    </subcellularLocation>
</comment>
<evidence type="ECO:0000256" key="4">
    <source>
        <dbReference type="ARBA" id="ARBA00022618"/>
    </source>
</evidence>
<dbReference type="OrthoDB" id="27187at2759"/>
<dbReference type="GO" id="GO:0007076">
    <property type="term" value="P:mitotic chromosome condensation"/>
    <property type="evidence" value="ECO:0007669"/>
    <property type="project" value="InterPro"/>
</dbReference>
<evidence type="ECO:0000259" key="9">
    <source>
        <dbReference type="Pfam" id="PF12719"/>
    </source>
</evidence>
<dbReference type="SUPFAM" id="SSF48371">
    <property type="entry name" value="ARM repeat"/>
    <property type="match status" value="1"/>
</dbReference>
<sequence length="1007" mass="114444">MRRTKQSQSAEPPTPETFTSQIPEIFQQAQTSTANHNKNYVALSKLFSGCAGIYEEVQGRGGGIRLTGEKSFQLTFAKMVNNVLPVKKGVSNADRVVKFIGGFVKFITDRAAQQKAKERQENQVDSDEEDDDTPASRFVTYLLKYVLQGFMAKDKNVRYRCVHIAAEMISGLGEIDEDIYESLRSSLLERTQDKETFVRLQAAIALAKLARGEDMQREEREIYLSDILIDMIQHDAAPEVRRAALLNFAPSQKSLKVILSRTRDVDTTLRKLVYHHVLSSLKPEVLSLAQREEIVSNGLGDREPSVRGAAARMIGTWVDAKGGDLLEFLRSFDLLKSKVAEDALLSVFVTRADVFDNVEFGEDYWKNLTPERAFLARVFIEHCVNTKDNDRLEMTLPVVTLLAFRIQEEYNKLLELLRQLEARGNNPPADDDDEEKKDVQLEEQAIDAELILGELLGLAVNLDYADEIGRRKMFQLILPTGDILSQEVLPEGLVNKGLDVLRKLSENERDMIRVVVEIVSELRDVLIKDGDVQALKVEGTQAGDDRTTQWGDDERTQVGTKPAEPELSEEDLGHKLAIDLRCVTLCVGMLERVNSTLQENSALHGLVPELIIPSIQSKSHQLRERGLMCLGLCCLIDKRQRMTAGSYQLFVNQVQTASFELKKKVLPVLYDLIMVHHDAEYLREARMINFLMHQLEDEEDEIQAITCIGFAKLLLAGIVTDEKVLRSLVASYLQPDTADNQPLRQCLSYFFPVYCYSSSANQRMMQKESAVFMVLFKLLCEVYRDKDEDQEMISPAQLGALFLDWMDPLKVVEVQGQQRDESVHADVACDIVRELFEKEMDKEERKVLVQLLGKLYLPDELDNLKILTLHLLIKNLRRRRPLRETATRNAFAKFEISFKKKYNEQLTGMSEADHEAFQELHIQELQRWIDEIEPDSDAEEVAPPSPTEGKRTVRRRAKSATASRAESVLQEDQVGSGTEGEEEEKPEVEASEEQHVGEQEEEEEEEE</sequence>
<reference evidence="10 11" key="1">
    <citation type="journal article" date="2019" name="Fungal Biol. Biotechnol.">
        <title>Draft genome sequence of fastidious pathogen Ceratobasidium theobromae, which causes vascular-streak dieback in Theobroma cacao.</title>
        <authorList>
            <person name="Ali S.S."/>
            <person name="Asman A."/>
            <person name="Shao J."/>
            <person name="Firmansyah A.P."/>
            <person name="Susilo A.W."/>
            <person name="Rosmana A."/>
            <person name="McMahon P."/>
            <person name="Junaid M."/>
            <person name="Guest D."/>
            <person name="Kheng T.Y."/>
            <person name="Meinhardt L.W."/>
            <person name="Bailey B.A."/>
        </authorList>
    </citation>
    <scope>NUCLEOTIDE SEQUENCE [LARGE SCALE GENOMIC DNA]</scope>
    <source>
        <strain evidence="10 11">CT2</strain>
    </source>
</reference>
<dbReference type="EMBL" id="SSOP01000017">
    <property type="protein sequence ID" value="KAB5594684.1"/>
    <property type="molecule type" value="Genomic_DNA"/>
</dbReference>
<evidence type="ECO:0000256" key="5">
    <source>
        <dbReference type="ARBA" id="ARBA00022776"/>
    </source>
</evidence>
<keyword evidence="7" id="KW-0131">Cell cycle</keyword>
<proteinExistence type="inferred from homology"/>
<dbReference type="PANTHER" id="PTHR14418:SF5">
    <property type="entry name" value="CONDENSIN COMPLEX SUBUNIT 3"/>
    <property type="match status" value="1"/>
</dbReference>
<evidence type="ECO:0000256" key="8">
    <source>
        <dbReference type="SAM" id="MobiDB-lite"/>
    </source>
</evidence>
<feature type="compositionally biased region" description="Acidic residues" evidence="8">
    <location>
        <begin position="979"/>
        <end position="991"/>
    </location>
</feature>
<dbReference type="Pfam" id="PF12719">
    <property type="entry name" value="Cnd3"/>
    <property type="match status" value="1"/>
</dbReference>
<feature type="domain" description="Nuclear condensin complex subunit 3 C-terminal" evidence="9">
    <location>
        <begin position="581"/>
        <end position="857"/>
    </location>
</feature>
<dbReference type="GO" id="GO:0000793">
    <property type="term" value="C:condensed chromosome"/>
    <property type="evidence" value="ECO:0007669"/>
    <property type="project" value="TreeGrafter"/>
</dbReference>
<name>A0A5N5QSL7_9AGAM</name>
<dbReference type="InterPro" id="IPR025977">
    <property type="entry name" value="Cnd3_C"/>
</dbReference>
<dbReference type="InterPro" id="IPR027165">
    <property type="entry name" value="CND3"/>
</dbReference>
<evidence type="ECO:0000256" key="7">
    <source>
        <dbReference type="ARBA" id="ARBA00023306"/>
    </source>
</evidence>
<dbReference type="PANTHER" id="PTHR14418">
    <property type="entry name" value="CONDENSIN COMPLEX SUBUNIT 3-RELATED"/>
    <property type="match status" value="1"/>
</dbReference>
<comment type="caution">
    <text evidence="10">The sequence shown here is derived from an EMBL/GenBank/DDBJ whole genome shotgun (WGS) entry which is preliminary data.</text>
</comment>
<evidence type="ECO:0000256" key="6">
    <source>
        <dbReference type="ARBA" id="ARBA00023067"/>
    </source>
</evidence>
<gene>
    <name evidence="10" type="ORF">CTheo_1831</name>
</gene>